<feature type="non-terminal residue" evidence="2">
    <location>
        <position position="257"/>
    </location>
</feature>
<evidence type="ECO:0000256" key="1">
    <source>
        <dbReference type="SAM" id="MobiDB-lite"/>
    </source>
</evidence>
<dbReference type="STRING" id="133385.A0A2T9XWZ9"/>
<comment type="caution">
    <text evidence="2">The sequence shown here is derived from an EMBL/GenBank/DDBJ whole genome shotgun (WGS) entry which is preliminary data.</text>
</comment>
<dbReference type="EMBL" id="MBFR01001080">
    <property type="protein sequence ID" value="PVU84607.1"/>
    <property type="molecule type" value="Genomic_DNA"/>
</dbReference>
<gene>
    <name evidence="2" type="ORF">BB561_007036</name>
</gene>
<evidence type="ECO:0000313" key="3">
    <source>
        <dbReference type="Proteomes" id="UP000245383"/>
    </source>
</evidence>
<dbReference type="AlphaFoldDB" id="A0A2T9XWZ9"/>
<dbReference type="Proteomes" id="UP000245383">
    <property type="component" value="Unassembled WGS sequence"/>
</dbReference>
<proteinExistence type="predicted"/>
<feature type="region of interest" description="Disordered" evidence="1">
    <location>
        <begin position="229"/>
        <end position="257"/>
    </location>
</feature>
<evidence type="ECO:0000313" key="2">
    <source>
        <dbReference type="EMBL" id="PVU84607.1"/>
    </source>
</evidence>
<accession>A0A2T9XWZ9</accession>
<name>A0A2T9XWZ9_9FUNG</name>
<feature type="non-terminal residue" evidence="2">
    <location>
        <position position="1"/>
    </location>
</feature>
<dbReference type="OrthoDB" id="5600255at2759"/>
<feature type="compositionally biased region" description="Polar residues" evidence="1">
    <location>
        <begin position="231"/>
        <end position="257"/>
    </location>
</feature>
<reference evidence="2 3" key="1">
    <citation type="journal article" date="2018" name="MBio">
        <title>Comparative Genomics Reveals the Core Gene Toolbox for the Fungus-Insect Symbiosis.</title>
        <authorList>
            <person name="Wang Y."/>
            <person name="Stata M."/>
            <person name="Wang W."/>
            <person name="Stajich J.E."/>
            <person name="White M.M."/>
            <person name="Moncalvo J.M."/>
        </authorList>
    </citation>
    <scope>NUCLEOTIDE SEQUENCE [LARGE SCALE GENOMIC DNA]</scope>
    <source>
        <strain evidence="2 3">SWE-8-4</strain>
    </source>
</reference>
<keyword evidence="3" id="KW-1185">Reference proteome</keyword>
<protein>
    <submittedName>
        <fullName evidence="2">Uncharacterized protein</fullName>
    </submittedName>
</protein>
<organism evidence="2 3">
    <name type="scientific">Smittium simulii</name>
    <dbReference type="NCBI Taxonomy" id="133385"/>
    <lineage>
        <taxon>Eukaryota</taxon>
        <taxon>Fungi</taxon>
        <taxon>Fungi incertae sedis</taxon>
        <taxon>Zoopagomycota</taxon>
        <taxon>Kickxellomycotina</taxon>
        <taxon>Harpellomycetes</taxon>
        <taxon>Harpellales</taxon>
        <taxon>Legeriomycetaceae</taxon>
        <taxon>Smittium</taxon>
    </lineage>
</organism>
<sequence>TAVKINNNHILELSENNDSTNYSSDYRKRANGFSSGAIDTKNLGIVSDIHSIQPVDNGGIRELKMVNYGSQIKAIVPVNQVEGNMEYKQITCKIKDLENQMSTLDYTPIVHTNTTIQSLGYSSDIFSQKNIKEYRLFNKDSMVCNDCKDLDQINLSPYNLEHFGICVGDWCQYKNTGCYYNICGNFWFRCSPNTGKSVQPRSNHKQHLFRRSSKNKNYLANLLELRDTHSKSSPNMASSGKSNLNQNISGAFKNNFT</sequence>